<dbReference type="Gene3D" id="1.10.10.10">
    <property type="entry name" value="Winged helix-like DNA-binding domain superfamily/Winged helix DNA-binding domain"/>
    <property type="match status" value="1"/>
</dbReference>
<evidence type="ECO:0000256" key="2">
    <source>
        <dbReference type="ARBA" id="ARBA00022559"/>
    </source>
</evidence>
<dbReference type="InterPro" id="IPR000889">
    <property type="entry name" value="Glutathione_peroxidase"/>
</dbReference>
<accession>A0ABN8P1Y9</accession>
<dbReference type="Pfam" id="PF00610">
    <property type="entry name" value="DEP"/>
    <property type="match status" value="1"/>
</dbReference>
<feature type="domain" description="DEP" evidence="5">
    <location>
        <begin position="21"/>
        <end position="95"/>
    </location>
</feature>
<dbReference type="PROSITE" id="PS51355">
    <property type="entry name" value="GLUTATHIONE_PEROXID_3"/>
    <property type="match status" value="1"/>
</dbReference>
<dbReference type="PROSITE" id="PS50186">
    <property type="entry name" value="DEP"/>
    <property type="match status" value="1"/>
</dbReference>
<dbReference type="InterPro" id="IPR036388">
    <property type="entry name" value="WH-like_DNA-bd_sf"/>
</dbReference>
<organism evidence="6 7">
    <name type="scientific">Porites lobata</name>
    <dbReference type="NCBI Taxonomy" id="104759"/>
    <lineage>
        <taxon>Eukaryota</taxon>
        <taxon>Metazoa</taxon>
        <taxon>Cnidaria</taxon>
        <taxon>Anthozoa</taxon>
        <taxon>Hexacorallia</taxon>
        <taxon>Scleractinia</taxon>
        <taxon>Fungiina</taxon>
        <taxon>Poritidae</taxon>
        <taxon>Porites</taxon>
    </lineage>
</organism>
<proteinExistence type="inferred from homology"/>
<dbReference type="Pfam" id="PF00169">
    <property type="entry name" value="PH"/>
    <property type="match status" value="1"/>
</dbReference>
<dbReference type="SUPFAM" id="SSF50729">
    <property type="entry name" value="PH domain-like"/>
    <property type="match status" value="1"/>
</dbReference>
<evidence type="ECO:0000256" key="3">
    <source>
        <dbReference type="ARBA" id="ARBA00023002"/>
    </source>
</evidence>
<dbReference type="SMART" id="SM00233">
    <property type="entry name" value="PH"/>
    <property type="match status" value="1"/>
</dbReference>
<evidence type="ECO:0000313" key="6">
    <source>
        <dbReference type="EMBL" id="CAH3130687.1"/>
    </source>
</evidence>
<dbReference type="CDD" id="cd00821">
    <property type="entry name" value="PH"/>
    <property type="match status" value="1"/>
</dbReference>
<dbReference type="EMBL" id="CALNXK010000048">
    <property type="protein sequence ID" value="CAH3130687.1"/>
    <property type="molecule type" value="Genomic_DNA"/>
</dbReference>
<dbReference type="Gene3D" id="3.40.30.10">
    <property type="entry name" value="Glutaredoxin"/>
    <property type="match status" value="1"/>
</dbReference>
<reference evidence="6 7" key="1">
    <citation type="submission" date="2022-05" db="EMBL/GenBank/DDBJ databases">
        <authorList>
            <consortium name="Genoscope - CEA"/>
            <person name="William W."/>
        </authorList>
    </citation>
    <scope>NUCLEOTIDE SEQUENCE [LARGE SCALE GENOMIC DNA]</scope>
</reference>
<name>A0ABN8P1Y9_9CNID</name>
<sequence length="359" mass="40787">MCEIDREKIESICTKLRASPDEGGLTIKDRYYHLKRYHVCFVGSETIDWFLANGFASSREEGVQLGQSLLDADLVHHVVDEHNFEDRELYYRFRQDDPAHLSPAGPSVASLKSDCGVKFGPAQRKGLLKWQQVFIVLRPEDDTLYEFRTDLHSTPSKKYPLKEATVRLDKSTKFCILLTFADIQRSDLRLGFSSDEERLSWLKAFEKSGAATGQAEEEVEEQVKNAKSIFEFSAKDIQGNDVSLEKYRGVPLPGLTGSGRYKRVECSHLYSQEPDPEPVIKQFADGYGVKFDMFAKINVNGAYALPLYKYLKSQLKGTLGSFIKWNFGKFLCDRNGKPVKRYAPNVQPLDIAKDIEALL</sequence>
<dbReference type="SMART" id="SM00049">
    <property type="entry name" value="DEP"/>
    <property type="match status" value="1"/>
</dbReference>
<dbReference type="SUPFAM" id="SSF46785">
    <property type="entry name" value="Winged helix' DNA-binding domain"/>
    <property type="match status" value="1"/>
</dbReference>
<evidence type="ECO:0000313" key="7">
    <source>
        <dbReference type="Proteomes" id="UP001159405"/>
    </source>
</evidence>
<feature type="domain" description="PH" evidence="4">
    <location>
        <begin position="115"/>
        <end position="210"/>
    </location>
</feature>
<keyword evidence="3" id="KW-0560">Oxidoreductase</keyword>
<keyword evidence="7" id="KW-1185">Reference proteome</keyword>
<dbReference type="Proteomes" id="UP001159405">
    <property type="component" value="Unassembled WGS sequence"/>
</dbReference>
<dbReference type="Pfam" id="PF00255">
    <property type="entry name" value="GSHPx"/>
    <property type="match status" value="1"/>
</dbReference>
<dbReference type="PANTHER" id="PTHR11592">
    <property type="entry name" value="GLUTATHIONE PEROXIDASE"/>
    <property type="match status" value="1"/>
</dbReference>
<evidence type="ECO:0000256" key="1">
    <source>
        <dbReference type="ARBA" id="ARBA00006926"/>
    </source>
</evidence>
<protein>
    <recommendedName>
        <fullName evidence="8">Glutathione peroxidase</fullName>
    </recommendedName>
</protein>
<dbReference type="SUPFAM" id="SSF52833">
    <property type="entry name" value="Thioredoxin-like"/>
    <property type="match status" value="1"/>
</dbReference>
<evidence type="ECO:0000259" key="5">
    <source>
        <dbReference type="PROSITE" id="PS50186"/>
    </source>
</evidence>
<dbReference type="InterPro" id="IPR011993">
    <property type="entry name" value="PH-like_dom_sf"/>
</dbReference>
<comment type="caution">
    <text evidence="6">The sequence shown here is derived from an EMBL/GenBank/DDBJ whole genome shotgun (WGS) entry which is preliminary data.</text>
</comment>
<dbReference type="CDD" id="cd00340">
    <property type="entry name" value="GSH_Peroxidase"/>
    <property type="match status" value="1"/>
</dbReference>
<keyword evidence="2" id="KW-0575">Peroxidase</keyword>
<evidence type="ECO:0000259" key="4">
    <source>
        <dbReference type="PROSITE" id="PS50003"/>
    </source>
</evidence>
<dbReference type="Gene3D" id="2.30.29.30">
    <property type="entry name" value="Pleckstrin-homology domain (PH domain)/Phosphotyrosine-binding domain (PTB)"/>
    <property type="match status" value="1"/>
</dbReference>
<dbReference type="InterPro" id="IPR001849">
    <property type="entry name" value="PH_domain"/>
</dbReference>
<dbReference type="PANTHER" id="PTHR11592:SF134">
    <property type="entry name" value="PHOSPHOLIPID HYDROPEROXIDE GLUTATHIONE PEROXIDASE"/>
    <property type="match status" value="1"/>
</dbReference>
<dbReference type="CDD" id="cd04371">
    <property type="entry name" value="DEP"/>
    <property type="match status" value="1"/>
</dbReference>
<comment type="similarity">
    <text evidence="1">Belongs to the glutathione peroxidase family.</text>
</comment>
<gene>
    <name evidence="6" type="ORF">PLOB_00034777</name>
</gene>
<dbReference type="InterPro" id="IPR036249">
    <property type="entry name" value="Thioredoxin-like_sf"/>
</dbReference>
<evidence type="ECO:0008006" key="8">
    <source>
        <dbReference type="Google" id="ProtNLM"/>
    </source>
</evidence>
<dbReference type="InterPro" id="IPR036390">
    <property type="entry name" value="WH_DNA-bd_sf"/>
</dbReference>
<dbReference type="PROSITE" id="PS50003">
    <property type="entry name" value="PH_DOMAIN"/>
    <property type="match status" value="1"/>
</dbReference>
<dbReference type="InterPro" id="IPR000591">
    <property type="entry name" value="DEP_dom"/>
</dbReference>